<name>A0A835R5B0_VANPL</name>
<proteinExistence type="predicted"/>
<organism evidence="2 3">
    <name type="scientific">Vanilla planifolia</name>
    <name type="common">Vanilla</name>
    <dbReference type="NCBI Taxonomy" id="51239"/>
    <lineage>
        <taxon>Eukaryota</taxon>
        <taxon>Viridiplantae</taxon>
        <taxon>Streptophyta</taxon>
        <taxon>Embryophyta</taxon>
        <taxon>Tracheophyta</taxon>
        <taxon>Spermatophyta</taxon>
        <taxon>Magnoliopsida</taxon>
        <taxon>Liliopsida</taxon>
        <taxon>Asparagales</taxon>
        <taxon>Orchidaceae</taxon>
        <taxon>Vanilloideae</taxon>
        <taxon>Vanilleae</taxon>
        <taxon>Vanilla</taxon>
    </lineage>
</organism>
<evidence type="ECO:0000256" key="1">
    <source>
        <dbReference type="SAM" id="MobiDB-lite"/>
    </source>
</evidence>
<gene>
    <name evidence="2" type="ORF">HPP92_011055</name>
</gene>
<feature type="region of interest" description="Disordered" evidence="1">
    <location>
        <begin position="28"/>
        <end position="69"/>
    </location>
</feature>
<evidence type="ECO:0000313" key="2">
    <source>
        <dbReference type="EMBL" id="KAG0482971.1"/>
    </source>
</evidence>
<reference evidence="2 3" key="1">
    <citation type="journal article" date="2020" name="Nat. Food">
        <title>A phased Vanilla planifolia genome enables genetic improvement of flavour and production.</title>
        <authorList>
            <person name="Hasing T."/>
            <person name="Tang H."/>
            <person name="Brym M."/>
            <person name="Khazi F."/>
            <person name="Huang T."/>
            <person name="Chambers A.H."/>
        </authorList>
    </citation>
    <scope>NUCLEOTIDE SEQUENCE [LARGE SCALE GENOMIC DNA]</scope>
    <source>
        <tissue evidence="2">Leaf</tissue>
    </source>
</reference>
<sequence>MVSSKSLINGNLQAHGYFRSVHYALNIPDGPPHEKDAVLTPAPGRLHTVTPETTTPGSKESGQSRRHRP</sequence>
<accession>A0A835R5B0</accession>
<protein>
    <submittedName>
        <fullName evidence="2">Uncharacterized protein</fullName>
    </submittedName>
</protein>
<comment type="caution">
    <text evidence="2">The sequence shown here is derived from an EMBL/GenBank/DDBJ whole genome shotgun (WGS) entry which is preliminary data.</text>
</comment>
<dbReference type="EMBL" id="JADCNM010000005">
    <property type="protein sequence ID" value="KAG0482971.1"/>
    <property type="molecule type" value="Genomic_DNA"/>
</dbReference>
<feature type="compositionally biased region" description="Polar residues" evidence="1">
    <location>
        <begin position="50"/>
        <end position="61"/>
    </location>
</feature>
<evidence type="ECO:0000313" key="3">
    <source>
        <dbReference type="Proteomes" id="UP000639772"/>
    </source>
</evidence>
<dbReference type="Proteomes" id="UP000639772">
    <property type="component" value="Unassembled WGS sequence"/>
</dbReference>
<dbReference type="AlphaFoldDB" id="A0A835R5B0"/>